<dbReference type="PhylomeDB" id="B4J2C3"/>
<evidence type="ECO:0000256" key="5">
    <source>
        <dbReference type="ARBA" id="ARBA00022725"/>
    </source>
</evidence>
<dbReference type="GO" id="GO:0004984">
    <property type="term" value="F:olfactory receptor activity"/>
    <property type="evidence" value="ECO:0007669"/>
    <property type="project" value="InterPro"/>
</dbReference>
<evidence type="ECO:0000256" key="7">
    <source>
        <dbReference type="ARBA" id="ARBA00023136"/>
    </source>
</evidence>
<keyword evidence="2" id="KW-1003">Cell membrane</keyword>
<evidence type="ECO:0000256" key="9">
    <source>
        <dbReference type="ARBA" id="ARBA00023224"/>
    </source>
</evidence>
<evidence type="ECO:0000313" key="12">
    <source>
        <dbReference type="Proteomes" id="UP000001070"/>
    </source>
</evidence>
<dbReference type="InterPro" id="IPR004117">
    <property type="entry name" value="7tm6_olfct_rcpt"/>
</dbReference>
<dbReference type="OMA" id="RQMYSRS"/>
<evidence type="ECO:0000256" key="4">
    <source>
        <dbReference type="ARBA" id="ARBA00022692"/>
    </source>
</evidence>
<feature type="transmembrane region" description="Helical" evidence="10">
    <location>
        <begin position="47"/>
        <end position="69"/>
    </location>
</feature>
<evidence type="ECO:0000256" key="2">
    <source>
        <dbReference type="ARBA" id="ARBA00022475"/>
    </source>
</evidence>
<keyword evidence="6 10" id="KW-1133">Transmembrane helix</keyword>
<dbReference type="EMBL" id="CH916366">
    <property type="protein sequence ID" value="EDV95982.1"/>
    <property type="molecule type" value="Genomic_DNA"/>
</dbReference>
<dbReference type="GO" id="GO:0005549">
    <property type="term" value="F:odorant binding"/>
    <property type="evidence" value="ECO:0007669"/>
    <property type="project" value="InterPro"/>
</dbReference>
<evidence type="ECO:0000256" key="8">
    <source>
        <dbReference type="ARBA" id="ARBA00023170"/>
    </source>
</evidence>
<evidence type="ECO:0000256" key="6">
    <source>
        <dbReference type="ARBA" id="ARBA00022989"/>
    </source>
</evidence>
<dbReference type="HOGENOM" id="CLU_770022_0_0_1"/>
<dbReference type="PANTHER" id="PTHR21137">
    <property type="entry name" value="ODORANT RECEPTOR"/>
    <property type="match status" value="1"/>
</dbReference>
<dbReference type="AlphaFoldDB" id="B4J2C3"/>
<accession>B4J2C3</accession>
<keyword evidence="8" id="KW-0675">Receptor</keyword>
<name>B4J2C3_DROGR</name>
<gene>
    <name evidence="11" type="primary">Dgri\GH15467</name>
    <name evidence="11" type="ORF">Dgri_GH15467</name>
</gene>
<keyword evidence="4 10" id="KW-0812">Transmembrane</keyword>
<organism evidence="12">
    <name type="scientific">Drosophila grimshawi</name>
    <name type="common">Hawaiian fruit fly</name>
    <name type="synonym">Idiomyia grimshawi</name>
    <dbReference type="NCBI Taxonomy" id="7222"/>
    <lineage>
        <taxon>Eukaryota</taxon>
        <taxon>Metazoa</taxon>
        <taxon>Ecdysozoa</taxon>
        <taxon>Arthropoda</taxon>
        <taxon>Hexapoda</taxon>
        <taxon>Insecta</taxon>
        <taxon>Pterygota</taxon>
        <taxon>Neoptera</taxon>
        <taxon>Endopterygota</taxon>
        <taxon>Diptera</taxon>
        <taxon>Brachycera</taxon>
        <taxon>Muscomorpha</taxon>
        <taxon>Ephydroidea</taxon>
        <taxon>Drosophilidae</taxon>
        <taxon>Drosophila</taxon>
        <taxon>Hawaiian Drosophila</taxon>
    </lineage>
</organism>
<evidence type="ECO:0000256" key="1">
    <source>
        <dbReference type="ARBA" id="ARBA00004651"/>
    </source>
</evidence>
<reference evidence="11 12" key="1">
    <citation type="journal article" date="2007" name="Nature">
        <title>Evolution of genes and genomes on the Drosophila phylogeny.</title>
        <authorList>
            <consortium name="Drosophila 12 Genomes Consortium"/>
            <person name="Clark A.G."/>
            <person name="Eisen M.B."/>
            <person name="Smith D.R."/>
            <person name="Bergman C.M."/>
            <person name="Oliver B."/>
            <person name="Markow T.A."/>
            <person name="Kaufman T.C."/>
            <person name="Kellis M."/>
            <person name="Gelbart W."/>
            <person name="Iyer V.N."/>
            <person name="Pollard D.A."/>
            <person name="Sackton T.B."/>
            <person name="Larracuente A.M."/>
            <person name="Singh N.D."/>
            <person name="Abad J.P."/>
            <person name="Abt D.N."/>
            <person name="Adryan B."/>
            <person name="Aguade M."/>
            <person name="Akashi H."/>
            <person name="Anderson W.W."/>
            <person name="Aquadro C.F."/>
            <person name="Ardell D.H."/>
            <person name="Arguello R."/>
            <person name="Artieri C.G."/>
            <person name="Barbash D.A."/>
            <person name="Barker D."/>
            <person name="Barsanti P."/>
            <person name="Batterham P."/>
            <person name="Batzoglou S."/>
            <person name="Begun D."/>
            <person name="Bhutkar A."/>
            <person name="Blanco E."/>
            <person name="Bosak S.A."/>
            <person name="Bradley R.K."/>
            <person name="Brand A.D."/>
            <person name="Brent M.R."/>
            <person name="Brooks A.N."/>
            <person name="Brown R.H."/>
            <person name="Butlin R.K."/>
            <person name="Caggese C."/>
            <person name="Calvi B.R."/>
            <person name="Bernardo de Carvalho A."/>
            <person name="Caspi A."/>
            <person name="Castrezana S."/>
            <person name="Celniker S.E."/>
            <person name="Chang J.L."/>
            <person name="Chapple C."/>
            <person name="Chatterji S."/>
            <person name="Chinwalla A."/>
            <person name="Civetta A."/>
            <person name="Clifton S.W."/>
            <person name="Comeron J.M."/>
            <person name="Costello J.C."/>
            <person name="Coyne J.A."/>
            <person name="Daub J."/>
            <person name="David R.G."/>
            <person name="Delcher A.L."/>
            <person name="Delehaunty K."/>
            <person name="Do C.B."/>
            <person name="Ebling H."/>
            <person name="Edwards K."/>
            <person name="Eickbush T."/>
            <person name="Evans J.D."/>
            <person name="Filipski A."/>
            <person name="Findeiss S."/>
            <person name="Freyhult E."/>
            <person name="Fulton L."/>
            <person name="Fulton R."/>
            <person name="Garcia A.C."/>
            <person name="Gardiner A."/>
            <person name="Garfield D.A."/>
            <person name="Garvin B.E."/>
            <person name="Gibson G."/>
            <person name="Gilbert D."/>
            <person name="Gnerre S."/>
            <person name="Godfrey J."/>
            <person name="Good R."/>
            <person name="Gotea V."/>
            <person name="Gravely B."/>
            <person name="Greenberg A.J."/>
            <person name="Griffiths-Jones S."/>
            <person name="Gross S."/>
            <person name="Guigo R."/>
            <person name="Gustafson E.A."/>
            <person name="Haerty W."/>
            <person name="Hahn M.W."/>
            <person name="Halligan D.L."/>
            <person name="Halpern A.L."/>
            <person name="Halter G.M."/>
            <person name="Han M.V."/>
            <person name="Heger A."/>
            <person name="Hillier L."/>
            <person name="Hinrichs A.S."/>
            <person name="Holmes I."/>
            <person name="Hoskins R.A."/>
            <person name="Hubisz M.J."/>
            <person name="Hultmark D."/>
            <person name="Huntley M.A."/>
            <person name="Jaffe D.B."/>
            <person name="Jagadeeshan S."/>
            <person name="Jeck W.R."/>
            <person name="Johnson J."/>
            <person name="Jones C.D."/>
            <person name="Jordan W.C."/>
            <person name="Karpen G.H."/>
            <person name="Kataoka E."/>
            <person name="Keightley P.D."/>
            <person name="Kheradpour P."/>
            <person name="Kirkness E.F."/>
            <person name="Koerich L.B."/>
            <person name="Kristiansen K."/>
            <person name="Kudrna D."/>
            <person name="Kulathinal R.J."/>
            <person name="Kumar S."/>
            <person name="Kwok R."/>
            <person name="Lander E."/>
            <person name="Langley C.H."/>
            <person name="Lapoint R."/>
            <person name="Lazzaro B.P."/>
            <person name="Lee S.J."/>
            <person name="Levesque L."/>
            <person name="Li R."/>
            <person name="Lin C.F."/>
            <person name="Lin M.F."/>
            <person name="Lindblad-Toh K."/>
            <person name="Llopart A."/>
            <person name="Long M."/>
            <person name="Low L."/>
            <person name="Lozovsky E."/>
            <person name="Lu J."/>
            <person name="Luo M."/>
            <person name="Machado C.A."/>
            <person name="Makalowski W."/>
            <person name="Marzo M."/>
            <person name="Matsuda M."/>
            <person name="Matzkin L."/>
            <person name="McAllister B."/>
            <person name="McBride C.S."/>
            <person name="McKernan B."/>
            <person name="McKernan K."/>
            <person name="Mendez-Lago M."/>
            <person name="Minx P."/>
            <person name="Mollenhauer M.U."/>
            <person name="Montooth K."/>
            <person name="Mount S.M."/>
            <person name="Mu X."/>
            <person name="Myers E."/>
            <person name="Negre B."/>
            <person name="Newfeld S."/>
            <person name="Nielsen R."/>
            <person name="Noor M.A."/>
            <person name="O'Grady P."/>
            <person name="Pachter L."/>
            <person name="Papaceit M."/>
            <person name="Parisi M.J."/>
            <person name="Parisi M."/>
            <person name="Parts L."/>
            <person name="Pedersen J.S."/>
            <person name="Pesole G."/>
            <person name="Phillippy A.M."/>
            <person name="Ponting C.P."/>
            <person name="Pop M."/>
            <person name="Porcelli D."/>
            <person name="Powell J.R."/>
            <person name="Prohaska S."/>
            <person name="Pruitt K."/>
            <person name="Puig M."/>
            <person name="Quesneville H."/>
            <person name="Ram K.R."/>
            <person name="Rand D."/>
            <person name="Rasmussen M.D."/>
            <person name="Reed L.K."/>
            <person name="Reenan R."/>
            <person name="Reily A."/>
            <person name="Remington K.A."/>
            <person name="Rieger T.T."/>
            <person name="Ritchie M.G."/>
            <person name="Robin C."/>
            <person name="Rogers Y.H."/>
            <person name="Rohde C."/>
            <person name="Rozas J."/>
            <person name="Rubenfield M.J."/>
            <person name="Ruiz A."/>
            <person name="Russo S."/>
            <person name="Salzberg S.L."/>
            <person name="Sanchez-Gracia A."/>
            <person name="Saranga D.J."/>
            <person name="Sato H."/>
            <person name="Schaeffer S.W."/>
            <person name="Schatz M.C."/>
            <person name="Schlenke T."/>
            <person name="Schwartz R."/>
            <person name="Segarra C."/>
            <person name="Singh R.S."/>
            <person name="Sirot L."/>
            <person name="Sirota M."/>
            <person name="Sisneros N.B."/>
            <person name="Smith C.D."/>
            <person name="Smith T.F."/>
            <person name="Spieth J."/>
            <person name="Stage D.E."/>
            <person name="Stark A."/>
            <person name="Stephan W."/>
            <person name="Strausberg R.L."/>
            <person name="Strempel S."/>
            <person name="Sturgill D."/>
            <person name="Sutton G."/>
            <person name="Sutton G.G."/>
            <person name="Tao W."/>
            <person name="Teichmann S."/>
            <person name="Tobari Y.N."/>
            <person name="Tomimura Y."/>
            <person name="Tsolas J.M."/>
            <person name="Valente V.L."/>
            <person name="Venter E."/>
            <person name="Venter J.C."/>
            <person name="Vicario S."/>
            <person name="Vieira F.G."/>
            <person name="Vilella A.J."/>
            <person name="Villasante A."/>
            <person name="Walenz B."/>
            <person name="Wang J."/>
            <person name="Wasserman M."/>
            <person name="Watts T."/>
            <person name="Wilson D."/>
            <person name="Wilson R.K."/>
            <person name="Wing R.A."/>
            <person name="Wolfner M.F."/>
            <person name="Wong A."/>
            <person name="Wong G.K."/>
            <person name="Wu C.I."/>
            <person name="Wu G."/>
            <person name="Yamamoto D."/>
            <person name="Yang H.P."/>
            <person name="Yang S.P."/>
            <person name="Yorke J.A."/>
            <person name="Yoshida K."/>
            <person name="Zdobnov E."/>
            <person name="Zhang P."/>
            <person name="Zhang Y."/>
            <person name="Zimin A.V."/>
            <person name="Baldwin J."/>
            <person name="Abdouelleil A."/>
            <person name="Abdulkadir J."/>
            <person name="Abebe A."/>
            <person name="Abera B."/>
            <person name="Abreu J."/>
            <person name="Acer S.C."/>
            <person name="Aftuck L."/>
            <person name="Alexander A."/>
            <person name="An P."/>
            <person name="Anderson E."/>
            <person name="Anderson S."/>
            <person name="Arachi H."/>
            <person name="Azer M."/>
            <person name="Bachantsang P."/>
            <person name="Barry A."/>
            <person name="Bayul T."/>
            <person name="Berlin A."/>
            <person name="Bessette D."/>
            <person name="Bloom T."/>
            <person name="Blye J."/>
            <person name="Boguslavskiy L."/>
            <person name="Bonnet C."/>
            <person name="Boukhgalter B."/>
            <person name="Bourzgui I."/>
            <person name="Brown A."/>
            <person name="Cahill P."/>
            <person name="Channer S."/>
            <person name="Cheshatsang Y."/>
            <person name="Chuda L."/>
            <person name="Citroen M."/>
            <person name="Collymore A."/>
            <person name="Cooke P."/>
            <person name="Costello M."/>
            <person name="D'Aco K."/>
            <person name="Daza R."/>
            <person name="De Haan G."/>
            <person name="DeGray S."/>
            <person name="DeMaso C."/>
            <person name="Dhargay N."/>
            <person name="Dooley K."/>
            <person name="Dooley E."/>
            <person name="Doricent M."/>
            <person name="Dorje P."/>
            <person name="Dorjee K."/>
            <person name="Dupes A."/>
            <person name="Elong R."/>
            <person name="Falk J."/>
            <person name="Farina A."/>
            <person name="Faro S."/>
            <person name="Ferguson D."/>
            <person name="Fisher S."/>
            <person name="Foley C.D."/>
            <person name="Franke A."/>
            <person name="Friedrich D."/>
            <person name="Gadbois L."/>
            <person name="Gearin G."/>
            <person name="Gearin C.R."/>
            <person name="Giannoukos G."/>
            <person name="Goode T."/>
            <person name="Graham J."/>
            <person name="Grandbois E."/>
            <person name="Grewal S."/>
            <person name="Gyaltsen K."/>
            <person name="Hafez N."/>
            <person name="Hagos B."/>
            <person name="Hall J."/>
            <person name="Henson C."/>
            <person name="Hollinger A."/>
            <person name="Honan T."/>
            <person name="Huard M.D."/>
            <person name="Hughes L."/>
            <person name="Hurhula B."/>
            <person name="Husby M.E."/>
            <person name="Kamat A."/>
            <person name="Kanga B."/>
            <person name="Kashin S."/>
            <person name="Khazanovich D."/>
            <person name="Kisner P."/>
            <person name="Lance K."/>
            <person name="Lara M."/>
            <person name="Lee W."/>
            <person name="Lennon N."/>
            <person name="Letendre F."/>
            <person name="LeVine R."/>
            <person name="Lipovsky A."/>
            <person name="Liu X."/>
            <person name="Liu J."/>
            <person name="Liu S."/>
            <person name="Lokyitsang T."/>
            <person name="Lokyitsang Y."/>
            <person name="Lubonja R."/>
            <person name="Lui A."/>
            <person name="MacDonald P."/>
            <person name="Magnisalis V."/>
            <person name="Maru K."/>
            <person name="Matthews C."/>
            <person name="McCusker W."/>
            <person name="McDonough S."/>
            <person name="Mehta T."/>
            <person name="Meldrim J."/>
            <person name="Meneus L."/>
            <person name="Mihai O."/>
            <person name="Mihalev A."/>
            <person name="Mihova T."/>
            <person name="Mittelman R."/>
            <person name="Mlenga V."/>
            <person name="Montmayeur A."/>
            <person name="Mulrain L."/>
            <person name="Navidi A."/>
            <person name="Naylor J."/>
            <person name="Negash T."/>
            <person name="Nguyen T."/>
            <person name="Nguyen N."/>
            <person name="Nicol R."/>
            <person name="Norbu C."/>
            <person name="Norbu N."/>
            <person name="Novod N."/>
            <person name="O'Neill B."/>
            <person name="Osman S."/>
            <person name="Markiewicz E."/>
            <person name="Oyono O.L."/>
            <person name="Patti C."/>
            <person name="Phunkhang P."/>
            <person name="Pierre F."/>
            <person name="Priest M."/>
            <person name="Raghuraman S."/>
            <person name="Rege F."/>
            <person name="Reyes R."/>
            <person name="Rise C."/>
            <person name="Rogov P."/>
            <person name="Ross K."/>
            <person name="Ryan E."/>
            <person name="Settipalli S."/>
            <person name="Shea T."/>
            <person name="Sherpa N."/>
            <person name="Shi L."/>
            <person name="Shih D."/>
            <person name="Sparrow T."/>
            <person name="Spaulding J."/>
            <person name="Stalker J."/>
            <person name="Stange-Thomann N."/>
            <person name="Stavropoulos S."/>
            <person name="Stone C."/>
            <person name="Strader C."/>
            <person name="Tesfaye S."/>
            <person name="Thomson T."/>
            <person name="Thoulutsang Y."/>
            <person name="Thoulutsang D."/>
            <person name="Topham K."/>
            <person name="Topping I."/>
            <person name="Tsamla T."/>
            <person name="Vassiliev H."/>
            <person name="Vo A."/>
            <person name="Wangchuk T."/>
            <person name="Wangdi T."/>
            <person name="Weiand M."/>
            <person name="Wilkinson J."/>
            <person name="Wilson A."/>
            <person name="Yadav S."/>
            <person name="Young G."/>
            <person name="Yu Q."/>
            <person name="Zembek L."/>
            <person name="Zhong D."/>
            <person name="Zimmer A."/>
            <person name="Zwirko Z."/>
            <person name="Jaffe D.B."/>
            <person name="Alvarez P."/>
            <person name="Brockman W."/>
            <person name="Butler J."/>
            <person name="Chin C."/>
            <person name="Gnerre S."/>
            <person name="Grabherr M."/>
            <person name="Kleber M."/>
            <person name="Mauceli E."/>
            <person name="MacCallum I."/>
        </authorList>
    </citation>
    <scope>NUCLEOTIDE SEQUENCE [LARGE SCALE GENOMIC DNA]</scope>
    <source>
        <strain evidence="12">Tucson 15287-2541.00</strain>
    </source>
</reference>
<dbReference type="eggNOG" id="ENOG502SVNA">
    <property type="taxonomic scope" value="Eukaryota"/>
</dbReference>
<protein>
    <submittedName>
        <fullName evidence="11">GH15467</fullName>
    </submittedName>
</protein>
<keyword evidence="12" id="KW-1185">Reference proteome</keyword>
<keyword evidence="9" id="KW-0807">Transducer</keyword>
<dbReference type="GO" id="GO:0007165">
    <property type="term" value="P:signal transduction"/>
    <property type="evidence" value="ECO:0007669"/>
    <property type="project" value="UniProtKB-KW"/>
</dbReference>
<evidence type="ECO:0000313" key="11">
    <source>
        <dbReference type="EMBL" id="EDV95982.1"/>
    </source>
</evidence>
<sequence length="290" mass="33202">MEKLMRLTQHVLSSNAAEGKIGSIEMNLWLAQLVGLPLFGLKPETPLQSLIIISFGGLVQSALFCYLGLELYDLYLNWQNLDALTQNIVLSLTHAVYWLKVFNICYHYTTLKDIINKFRDITRRSPDNFAGDRFPYRAAMPDFLPPVVQYLYKGLGVAVVALDITQIDYMNVSCMVQLCMHLKVINLAFDELLPTDQQKLREDPNNWLVSIVKYHCELIVLRQKVERIFNLPVMLQFVSSVVIVAMTVFQVLVIGDGSTSSIIMDMLLCCVLCQLFFYCWFGNEVYEQVC</sequence>
<dbReference type="Proteomes" id="UP000001070">
    <property type="component" value="Unassembled WGS sequence"/>
</dbReference>
<evidence type="ECO:0000256" key="10">
    <source>
        <dbReference type="SAM" id="Phobius"/>
    </source>
</evidence>
<keyword evidence="3" id="KW-0716">Sensory transduction</keyword>
<dbReference type="PANTHER" id="PTHR21137:SF35">
    <property type="entry name" value="ODORANT RECEPTOR 19A-RELATED"/>
    <property type="match status" value="1"/>
</dbReference>
<feature type="transmembrane region" description="Helical" evidence="10">
    <location>
        <begin position="261"/>
        <end position="281"/>
    </location>
</feature>
<dbReference type="GO" id="GO:0005886">
    <property type="term" value="C:plasma membrane"/>
    <property type="evidence" value="ECO:0007669"/>
    <property type="project" value="UniProtKB-SubCell"/>
</dbReference>
<dbReference type="OrthoDB" id="6604226at2759"/>
<evidence type="ECO:0000256" key="3">
    <source>
        <dbReference type="ARBA" id="ARBA00022606"/>
    </source>
</evidence>
<keyword evidence="5" id="KW-0552">Olfaction</keyword>
<feature type="transmembrane region" description="Helical" evidence="10">
    <location>
        <begin position="231"/>
        <end position="255"/>
    </location>
</feature>
<comment type="subcellular location">
    <subcellularLocation>
        <location evidence="1">Cell membrane</location>
        <topology evidence="1">Multi-pass membrane protein</topology>
    </subcellularLocation>
</comment>
<proteinExistence type="predicted"/>
<dbReference type="Pfam" id="PF02949">
    <property type="entry name" value="7tm_6"/>
    <property type="match status" value="1"/>
</dbReference>
<keyword evidence="7 10" id="KW-0472">Membrane</keyword>
<dbReference type="InParanoid" id="B4J2C3"/>